<gene>
    <name evidence="2" type="ORF">MICPUN_51989</name>
</gene>
<dbReference type="KEGG" id="mis:MICPUN_51989"/>
<feature type="region of interest" description="Disordered" evidence="1">
    <location>
        <begin position="320"/>
        <end position="339"/>
    </location>
</feature>
<keyword evidence="3" id="KW-1185">Reference proteome</keyword>
<dbReference type="AlphaFoldDB" id="C1EGX7"/>
<evidence type="ECO:0000313" key="2">
    <source>
        <dbReference type="EMBL" id="ACO67201.1"/>
    </source>
</evidence>
<feature type="compositionally biased region" description="Basic and acidic residues" evidence="1">
    <location>
        <begin position="1"/>
        <end position="17"/>
    </location>
</feature>
<evidence type="ECO:0000313" key="3">
    <source>
        <dbReference type="Proteomes" id="UP000002009"/>
    </source>
</evidence>
<feature type="region of interest" description="Disordered" evidence="1">
    <location>
        <begin position="1"/>
        <end position="32"/>
    </location>
</feature>
<dbReference type="RefSeq" id="XP_002505943.1">
    <property type="nucleotide sequence ID" value="XM_002505897.1"/>
</dbReference>
<feature type="compositionally biased region" description="Basic and acidic residues" evidence="1">
    <location>
        <begin position="329"/>
        <end position="339"/>
    </location>
</feature>
<reference evidence="2 3" key="1">
    <citation type="journal article" date="2009" name="Science">
        <title>Green evolution and dynamic adaptations revealed by genomes of the marine picoeukaryotes Micromonas.</title>
        <authorList>
            <person name="Worden A.Z."/>
            <person name="Lee J.H."/>
            <person name="Mock T."/>
            <person name="Rouze P."/>
            <person name="Simmons M.P."/>
            <person name="Aerts A.L."/>
            <person name="Allen A.E."/>
            <person name="Cuvelier M.L."/>
            <person name="Derelle E."/>
            <person name="Everett M.V."/>
            <person name="Foulon E."/>
            <person name="Grimwood J."/>
            <person name="Gundlach H."/>
            <person name="Henrissat B."/>
            <person name="Napoli C."/>
            <person name="McDonald S.M."/>
            <person name="Parker M.S."/>
            <person name="Rombauts S."/>
            <person name="Salamov A."/>
            <person name="Von Dassow P."/>
            <person name="Badger J.H."/>
            <person name="Coutinho P.M."/>
            <person name="Demir E."/>
            <person name="Dubchak I."/>
            <person name="Gentemann C."/>
            <person name="Eikrem W."/>
            <person name="Gready J.E."/>
            <person name="John U."/>
            <person name="Lanier W."/>
            <person name="Lindquist E.A."/>
            <person name="Lucas S."/>
            <person name="Mayer K.F."/>
            <person name="Moreau H."/>
            <person name="Not F."/>
            <person name="Otillar R."/>
            <person name="Panaud O."/>
            <person name="Pangilinan J."/>
            <person name="Paulsen I."/>
            <person name="Piegu B."/>
            <person name="Poliakov A."/>
            <person name="Robbens S."/>
            <person name="Schmutz J."/>
            <person name="Toulza E."/>
            <person name="Wyss T."/>
            <person name="Zelensky A."/>
            <person name="Zhou K."/>
            <person name="Armbrust E.V."/>
            <person name="Bhattacharya D."/>
            <person name="Goodenough U.W."/>
            <person name="Van de Peer Y."/>
            <person name="Grigoriev I.V."/>
        </authorList>
    </citation>
    <scope>NUCLEOTIDE SEQUENCE [LARGE SCALE GENOMIC DNA]</scope>
    <source>
        <strain evidence="3">RCC299 / NOUM17</strain>
    </source>
</reference>
<accession>C1EGX7</accession>
<dbReference type="OMA" id="SNAGLYM"/>
<proteinExistence type="predicted"/>
<dbReference type="EMBL" id="CP001332">
    <property type="protein sequence ID" value="ACO67201.1"/>
    <property type="molecule type" value="Genomic_DNA"/>
</dbReference>
<dbReference type="GeneID" id="8248874"/>
<sequence length="405" mass="39829">MAKQHAADAKAAAKAERAAAGPKGRKRKAAEDAALAAKKAAYGVNPAAAAAAAAAVFDATLHSMMSPLGGPTQQPSPFGLGTNSWYGPSGTGSMFNTGGHGVGMDGVHGGAHNPPRSPYGGIGGIDGFFDGVGEGSNPPIHVGGSPGGSKNMNGGGSPLGALSTMMAGGTSPLLANFPGISGGSPGNLYASLLSSPGSMRKNTVLRSTPGTGGGMNGAGAMAPPKSAKASEKVHAADLPQIAEDSPSISGLGGWFDTPGGKNARGSKISPPANAPVPRMAGISAELAGLQSPPHLKGGAAAIPGRLSSIFRRAASGADISSQGGVGVKATKEPAASRRADDVLEVMRQLEQQQNAGDYAQAEQFLAAQERKTRAGAAAAAAAAAAMGVRVEGGDGLSPSQFLEMR</sequence>
<organism evidence="2 3">
    <name type="scientific">Micromonas commoda (strain RCC299 / NOUM17 / CCMP2709)</name>
    <name type="common">Picoplanktonic green alga</name>
    <dbReference type="NCBI Taxonomy" id="296587"/>
    <lineage>
        <taxon>Eukaryota</taxon>
        <taxon>Viridiplantae</taxon>
        <taxon>Chlorophyta</taxon>
        <taxon>Mamiellophyceae</taxon>
        <taxon>Mamiellales</taxon>
        <taxon>Mamiellaceae</taxon>
        <taxon>Micromonas</taxon>
    </lineage>
</organism>
<dbReference type="Proteomes" id="UP000002009">
    <property type="component" value="Chromosome 14"/>
</dbReference>
<dbReference type="InParanoid" id="C1EGX7"/>
<evidence type="ECO:0000256" key="1">
    <source>
        <dbReference type="SAM" id="MobiDB-lite"/>
    </source>
</evidence>
<dbReference type="OrthoDB" id="10629074at2759"/>
<name>C1EGX7_MICCC</name>
<protein>
    <submittedName>
        <fullName evidence="2">Uncharacterized protein</fullName>
    </submittedName>
</protein>